<evidence type="ECO:0000313" key="4">
    <source>
        <dbReference type="Proteomes" id="UP001174909"/>
    </source>
</evidence>
<feature type="signal peptide" evidence="2">
    <location>
        <begin position="1"/>
        <end position="17"/>
    </location>
</feature>
<feature type="chain" id="PRO_5041466967" description="Secreted protein" evidence="2">
    <location>
        <begin position="18"/>
        <end position="81"/>
    </location>
</feature>
<keyword evidence="2" id="KW-0732">Signal</keyword>
<evidence type="ECO:0000256" key="1">
    <source>
        <dbReference type="SAM" id="MobiDB-lite"/>
    </source>
</evidence>
<gene>
    <name evidence="3" type="ORF">GBAR_LOCUS12484</name>
</gene>
<name>A0AA35WNJ4_GEOBA</name>
<keyword evidence="4" id="KW-1185">Reference proteome</keyword>
<reference evidence="3" key="1">
    <citation type="submission" date="2023-03" db="EMBL/GenBank/DDBJ databases">
        <authorList>
            <person name="Steffen K."/>
            <person name="Cardenas P."/>
        </authorList>
    </citation>
    <scope>NUCLEOTIDE SEQUENCE</scope>
</reference>
<dbReference type="AlphaFoldDB" id="A0AA35WNJ4"/>
<protein>
    <recommendedName>
        <fullName evidence="5">Secreted protein</fullName>
    </recommendedName>
</protein>
<sequence length="81" mass="8787">MMKSVFRFLLFLPQSVGTTFRTCLPELNPLTTTGLEPAVRTPQLTTSYLETHSVATQTVAYTGRGPSCPGNRGSRGQVPSQ</sequence>
<evidence type="ECO:0000313" key="3">
    <source>
        <dbReference type="EMBL" id="CAI8020965.1"/>
    </source>
</evidence>
<dbReference type="EMBL" id="CASHTH010001857">
    <property type="protein sequence ID" value="CAI8020965.1"/>
    <property type="molecule type" value="Genomic_DNA"/>
</dbReference>
<evidence type="ECO:0008006" key="5">
    <source>
        <dbReference type="Google" id="ProtNLM"/>
    </source>
</evidence>
<evidence type="ECO:0000256" key="2">
    <source>
        <dbReference type="SAM" id="SignalP"/>
    </source>
</evidence>
<dbReference type="Proteomes" id="UP001174909">
    <property type="component" value="Unassembled WGS sequence"/>
</dbReference>
<accession>A0AA35WNJ4</accession>
<comment type="caution">
    <text evidence="3">The sequence shown here is derived from an EMBL/GenBank/DDBJ whole genome shotgun (WGS) entry which is preliminary data.</text>
</comment>
<feature type="region of interest" description="Disordered" evidence="1">
    <location>
        <begin position="60"/>
        <end position="81"/>
    </location>
</feature>
<proteinExistence type="predicted"/>
<organism evidence="3 4">
    <name type="scientific">Geodia barretti</name>
    <name type="common">Barrett's horny sponge</name>
    <dbReference type="NCBI Taxonomy" id="519541"/>
    <lineage>
        <taxon>Eukaryota</taxon>
        <taxon>Metazoa</taxon>
        <taxon>Porifera</taxon>
        <taxon>Demospongiae</taxon>
        <taxon>Heteroscleromorpha</taxon>
        <taxon>Tetractinellida</taxon>
        <taxon>Astrophorina</taxon>
        <taxon>Geodiidae</taxon>
        <taxon>Geodia</taxon>
    </lineage>
</organism>